<name>A0A4C1TT36_EUMVA</name>
<sequence length="182" mass="20821">MERRQGEEGAWNYLRKSGLPDATSPHPHSVRMWHCTGRADPFLSCSQVGHSMALPQYVELRILYRYIFYFIKNGNRIASQTSRQNTHDKTRQYTISSGCSAIAIGCLRSIPLDHPFSLVCHCICSVPSSRVPESRAPRVYECVWCCAAFITWRQLYHFFVRPGVPSGLLHRLYAEPTHVFCA</sequence>
<proteinExistence type="predicted"/>
<evidence type="ECO:0000313" key="2">
    <source>
        <dbReference type="Proteomes" id="UP000299102"/>
    </source>
</evidence>
<evidence type="ECO:0000313" key="1">
    <source>
        <dbReference type="EMBL" id="GBP17183.1"/>
    </source>
</evidence>
<gene>
    <name evidence="1" type="ORF">EVAR_17302_1</name>
</gene>
<organism evidence="1 2">
    <name type="scientific">Eumeta variegata</name>
    <name type="common">Bagworm moth</name>
    <name type="synonym">Eumeta japonica</name>
    <dbReference type="NCBI Taxonomy" id="151549"/>
    <lineage>
        <taxon>Eukaryota</taxon>
        <taxon>Metazoa</taxon>
        <taxon>Ecdysozoa</taxon>
        <taxon>Arthropoda</taxon>
        <taxon>Hexapoda</taxon>
        <taxon>Insecta</taxon>
        <taxon>Pterygota</taxon>
        <taxon>Neoptera</taxon>
        <taxon>Endopterygota</taxon>
        <taxon>Lepidoptera</taxon>
        <taxon>Glossata</taxon>
        <taxon>Ditrysia</taxon>
        <taxon>Tineoidea</taxon>
        <taxon>Psychidae</taxon>
        <taxon>Oiketicinae</taxon>
        <taxon>Eumeta</taxon>
    </lineage>
</organism>
<reference evidence="1 2" key="1">
    <citation type="journal article" date="2019" name="Commun. Biol.">
        <title>The bagworm genome reveals a unique fibroin gene that provides high tensile strength.</title>
        <authorList>
            <person name="Kono N."/>
            <person name="Nakamura H."/>
            <person name="Ohtoshi R."/>
            <person name="Tomita M."/>
            <person name="Numata K."/>
            <person name="Arakawa K."/>
        </authorList>
    </citation>
    <scope>NUCLEOTIDE SEQUENCE [LARGE SCALE GENOMIC DNA]</scope>
</reference>
<dbReference type="AlphaFoldDB" id="A0A4C1TT36"/>
<comment type="caution">
    <text evidence="1">The sequence shown here is derived from an EMBL/GenBank/DDBJ whole genome shotgun (WGS) entry which is preliminary data.</text>
</comment>
<dbReference type="Proteomes" id="UP000299102">
    <property type="component" value="Unassembled WGS sequence"/>
</dbReference>
<dbReference type="EMBL" id="BGZK01000085">
    <property type="protein sequence ID" value="GBP17183.1"/>
    <property type="molecule type" value="Genomic_DNA"/>
</dbReference>
<protein>
    <submittedName>
        <fullName evidence="1">Uncharacterized protein</fullName>
    </submittedName>
</protein>
<keyword evidence="2" id="KW-1185">Reference proteome</keyword>
<accession>A0A4C1TT36</accession>